<dbReference type="PROSITE" id="PS00070">
    <property type="entry name" value="ALDEHYDE_DEHYDR_CYS"/>
    <property type="match status" value="1"/>
</dbReference>
<dbReference type="InterPro" id="IPR015590">
    <property type="entry name" value="Aldehyde_DH_dom"/>
</dbReference>
<dbReference type="Gene3D" id="3.40.309.10">
    <property type="entry name" value="Aldehyde Dehydrogenase, Chain A, domain 2"/>
    <property type="match status" value="1"/>
</dbReference>
<dbReference type="InterPro" id="IPR029510">
    <property type="entry name" value="Ald_DH_CS_GLU"/>
</dbReference>
<dbReference type="Gene3D" id="3.40.605.10">
    <property type="entry name" value="Aldehyde Dehydrogenase, Chain A, domain 1"/>
    <property type="match status" value="1"/>
</dbReference>
<reference evidence="4" key="1">
    <citation type="submission" date="2013-08" db="EMBL/GenBank/DDBJ databases">
        <authorList>
            <person name="Mendez C."/>
            <person name="Richter M."/>
            <person name="Ferrer M."/>
            <person name="Sanchez J."/>
        </authorList>
    </citation>
    <scope>NUCLEOTIDE SEQUENCE</scope>
</reference>
<dbReference type="InterPro" id="IPR016161">
    <property type="entry name" value="Ald_DH/histidinol_DH"/>
</dbReference>
<protein>
    <submittedName>
        <fullName evidence="4">Aldehyde Dehydrogenase</fullName>
        <ecNumber evidence="4">1.-.-.-</ecNumber>
    </submittedName>
</protein>
<evidence type="ECO:0000256" key="2">
    <source>
        <dbReference type="ARBA" id="ARBA00023002"/>
    </source>
</evidence>
<dbReference type="SUPFAM" id="SSF53720">
    <property type="entry name" value="ALDH-like"/>
    <property type="match status" value="1"/>
</dbReference>
<gene>
    <name evidence="4" type="ORF">B1B_04668</name>
</gene>
<evidence type="ECO:0000313" key="4">
    <source>
        <dbReference type="EMBL" id="EQD71048.1"/>
    </source>
</evidence>
<dbReference type="EC" id="1.-.-.-" evidence="4"/>
<comment type="similarity">
    <text evidence="1">Belongs to the aldehyde dehydrogenase family.</text>
</comment>
<sequence length="381" mass="41314">MAARAPEYGLFIGGKWVSPVGRTRFQTINPATREPVGSFVSGTPQDVTAAIDAAHAAFPKWRDTPAPHRGDLLLRVAAVLKRRKEELGRIVTQEMGKVIAEGRGDVQESIDFVEYMAGEGRRLVGETVPSELRSKFCMTIRQPKGIVACITPWNFPTAIPNWKIAAALISGNTIVFKPASNTAGCAAEVVRAYEEAGLPPGVLNLVTGSGGVVGNALVTEPRIRTISFTGGVDTGRDVYVKGAQGLKMVHLELGGKNPVILMEDADLRLALDGVLFGAFGTSGQRCTATSRLILHEKIYDEFLGMLLERLKHFPVGNPLDAKIEMGPVASEDQERKILEFIEIGKKEAKLRIGGRKLHGGEYDRGFFIEPTIFETAHGTRI</sequence>
<dbReference type="AlphaFoldDB" id="T1BR75"/>
<dbReference type="InterPro" id="IPR016160">
    <property type="entry name" value="Ald_DH_CS_CYS"/>
</dbReference>
<dbReference type="EMBL" id="AUZY01002922">
    <property type="protein sequence ID" value="EQD71048.1"/>
    <property type="molecule type" value="Genomic_DNA"/>
</dbReference>
<name>T1BR75_9ZZZZ</name>
<reference evidence="4" key="2">
    <citation type="journal article" date="2014" name="ISME J.">
        <title>Microbial stratification in low pH oxic and suboxic macroscopic growths along an acid mine drainage.</title>
        <authorList>
            <person name="Mendez-Garcia C."/>
            <person name="Mesa V."/>
            <person name="Sprenger R.R."/>
            <person name="Richter M."/>
            <person name="Diez M.S."/>
            <person name="Solano J."/>
            <person name="Bargiela R."/>
            <person name="Golyshina O.V."/>
            <person name="Manteca A."/>
            <person name="Ramos J.L."/>
            <person name="Gallego J.R."/>
            <person name="Llorente I."/>
            <person name="Martins Dos Santos V.A."/>
            <person name="Jensen O.N."/>
            <person name="Pelaez A.I."/>
            <person name="Sanchez J."/>
            <person name="Ferrer M."/>
        </authorList>
    </citation>
    <scope>NUCLEOTIDE SEQUENCE</scope>
</reference>
<dbReference type="Pfam" id="PF00171">
    <property type="entry name" value="Aldedh"/>
    <property type="match status" value="1"/>
</dbReference>
<feature type="domain" description="Aldehyde dehydrogenase" evidence="3">
    <location>
        <begin position="16"/>
        <end position="375"/>
    </location>
</feature>
<organism evidence="4">
    <name type="scientific">mine drainage metagenome</name>
    <dbReference type="NCBI Taxonomy" id="410659"/>
    <lineage>
        <taxon>unclassified sequences</taxon>
        <taxon>metagenomes</taxon>
        <taxon>ecological metagenomes</taxon>
    </lineage>
</organism>
<accession>T1BR75</accession>
<dbReference type="FunFam" id="3.40.605.10:FF:000007">
    <property type="entry name" value="NAD/NADP-dependent betaine aldehyde dehydrogenase"/>
    <property type="match status" value="1"/>
</dbReference>
<proteinExistence type="inferred from homology"/>
<dbReference type="InterPro" id="IPR016163">
    <property type="entry name" value="Ald_DH_C"/>
</dbReference>
<keyword evidence="2 4" id="KW-0560">Oxidoreductase</keyword>
<dbReference type="GO" id="GO:0016620">
    <property type="term" value="F:oxidoreductase activity, acting on the aldehyde or oxo group of donors, NAD or NADP as acceptor"/>
    <property type="evidence" value="ECO:0007669"/>
    <property type="project" value="InterPro"/>
</dbReference>
<comment type="caution">
    <text evidence="4">The sequence shown here is derived from an EMBL/GenBank/DDBJ whole genome shotgun (WGS) entry which is preliminary data.</text>
</comment>
<dbReference type="PROSITE" id="PS00687">
    <property type="entry name" value="ALDEHYDE_DEHYDR_GLU"/>
    <property type="match status" value="1"/>
</dbReference>
<evidence type="ECO:0000256" key="1">
    <source>
        <dbReference type="ARBA" id="ARBA00009986"/>
    </source>
</evidence>
<evidence type="ECO:0000259" key="3">
    <source>
        <dbReference type="Pfam" id="PF00171"/>
    </source>
</evidence>
<feature type="non-terminal residue" evidence="4">
    <location>
        <position position="381"/>
    </location>
</feature>
<dbReference type="InterPro" id="IPR016162">
    <property type="entry name" value="Ald_DH_N"/>
</dbReference>
<dbReference type="PANTHER" id="PTHR11699">
    <property type="entry name" value="ALDEHYDE DEHYDROGENASE-RELATED"/>
    <property type="match status" value="1"/>
</dbReference>